<keyword evidence="1" id="KW-0812">Transmembrane</keyword>
<sequence length="187" mass="22487">MLFLAFLFHLSFFYFCYSYSTSNKRHESVFLNLDNKNVYSYDKKNFQNVYKKNRLHYVYPNDSLFKKRLQTYPAPRVKMSVALFKDMNVSNLFPGFKTIFNKKFLFDPLYNSHKDIIIRNMKTIQRIQKGNVVKNIVIFGGSCLTIYAVSRLLLMLRRFFQNQYKMISEQEVKLIGKYENPHIEFKD</sequence>
<dbReference type="VEuPathDB" id="PlasmoDB:PocGH01_07037400"/>
<proteinExistence type="predicted"/>
<keyword evidence="1" id="KW-0472">Membrane</keyword>
<evidence type="ECO:0000313" key="3">
    <source>
        <dbReference type="EMBL" id="SCQ16286.1"/>
    </source>
</evidence>
<feature type="transmembrane region" description="Helical" evidence="1">
    <location>
        <begin position="136"/>
        <end position="156"/>
    </location>
</feature>
<evidence type="ECO:0000313" key="4">
    <source>
        <dbReference type="Proteomes" id="UP000242942"/>
    </source>
</evidence>
<feature type="signal peptide" evidence="2">
    <location>
        <begin position="1"/>
        <end position="18"/>
    </location>
</feature>
<gene>
    <name evidence="3" type="primary">PocGH01_07037400</name>
    <name evidence="3" type="ORF">POCGH01_07037400</name>
</gene>
<dbReference type="EMBL" id="LT594588">
    <property type="protein sequence ID" value="SCQ16286.1"/>
    <property type="molecule type" value="Genomic_DNA"/>
</dbReference>
<keyword evidence="1" id="KW-1133">Transmembrane helix</keyword>
<keyword evidence="4" id="KW-1185">Reference proteome</keyword>
<organism evidence="3 4">
    <name type="scientific">Plasmodium ovale</name>
    <name type="common">malaria parasite P. ovale</name>
    <dbReference type="NCBI Taxonomy" id="36330"/>
    <lineage>
        <taxon>Eukaryota</taxon>
        <taxon>Sar</taxon>
        <taxon>Alveolata</taxon>
        <taxon>Apicomplexa</taxon>
        <taxon>Aconoidasida</taxon>
        <taxon>Haemosporida</taxon>
        <taxon>Plasmodiidae</taxon>
        <taxon>Plasmodium</taxon>
        <taxon>Plasmodium (Plasmodium)</taxon>
    </lineage>
</organism>
<feature type="chain" id="PRO_5008922124" evidence="2">
    <location>
        <begin position="19"/>
        <end position="187"/>
    </location>
</feature>
<dbReference type="OrthoDB" id="383105at2759"/>
<evidence type="ECO:0000256" key="1">
    <source>
        <dbReference type="SAM" id="Phobius"/>
    </source>
</evidence>
<accession>A0A1D3U824</accession>
<dbReference type="AlphaFoldDB" id="A0A1D3U824"/>
<name>A0A1D3U824_PLAOA</name>
<dbReference type="Proteomes" id="UP000242942">
    <property type="component" value="Chromosome 7"/>
</dbReference>
<reference evidence="3 4" key="1">
    <citation type="submission" date="2016-06" db="EMBL/GenBank/DDBJ databases">
        <authorList>
            <consortium name="Pathogen Informatics"/>
        </authorList>
    </citation>
    <scope>NUCLEOTIDE SEQUENCE [LARGE SCALE GENOMIC DNA]</scope>
    <source>
        <strain evidence="3">PocGH01</strain>
    </source>
</reference>
<dbReference type="VEuPathDB" id="PlasmoDB:POWCR01_070031700"/>
<keyword evidence="2" id="KW-0732">Signal</keyword>
<evidence type="ECO:0000256" key="2">
    <source>
        <dbReference type="SAM" id="SignalP"/>
    </source>
</evidence>
<protein>
    <submittedName>
        <fullName evidence="3">Uncharacterized protein</fullName>
    </submittedName>
</protein>